<dbReference type="Gene3D" id="3.30.160.60">
    <property type="entry name" value="Classic Zinc Finger"/>
    <property type="match status" value="1"/>
</dbReference>
<dbReference type="EMBL" id="JAGHQM010000005">
    <property type="protein sequence ID" value="KAH0566496.1"/>
    <property type="molecule type" value="Genomic_DNA"/>
</dbReference>
<proteinExistence type="predicted"/>
<name>A0A9P8LJ69_9PEZI</name>
<organism evidence="2 3">
    <name type="scientific">Trichoglossum hirsutum</name>
    <dbReference type="NCBI Taxonomy" id="265104"/>
    <lineage>
        <taxon>Eukaryota</taxon>
        <taxon>Fungi</taxon>
        <taxon>Dikarya</taxon>
        <taxon>Ascomycota</taxon>
        <taxon>Pezizomycotina</taxon>
        <taxon>Geoglossomycetes</taxon>
        <taxon>Geoglossales</taxon>
        <taxon>Geoglossaceae</taxon>
        <taxon>Trichoglossum</taxon>
    </lineage>
</organism>
<feature type="compositionally biased region" description="Polar residues" evidence="1">
    <location>
        <begin position="50"/>
        <end position="61"/>
    </location>
</feature>
<comment type="caution">
    <text evidence="2">The sequence shown here is derived from an EMBL/GenBank/DDBJ whole genome shotgun (WGS) entry which is preliminary data.</text>
</comment>
<gene>
    <name evidence="2" type="ORF">GP486_000114</name>
</gene>
<dbReference type="AlphaFoldDB" id="A0A9P8LJ69"/>
<evidence type="ECO:0000313" key="2">
    <source>
        <dbReference type="EMBL" id="KAH0566496.1"/>
    </source>
</evidence>
<feature type="region of interest" description="Disordered" evidence="1">
    <location>
        <begin position="49"/>
        <end position="108"/>
    </location>
</feature>
<sequence length="275" mass="30822">MDHHRGLYGYGQFDLIEEQQASSHYGTPHGSDPVEGWAYDESLRHELDLPNTNHAKPTTAFNPERNSDPSNLDAYPTASQSDCHIAFGDTGENYSSPTWPASHETLEPPDWMSTSDTTAVYDDFCQGANSGIRIAVPPNAIALELPYGTRFPQETPLPVASELARGEHARPLVHALQQDSGLLRIGGTEENPSGDIFLPKQQPPKYYCDFRPCNYQKAFGRKADRDRHVATQHTLLSPGELFQCPWPNCERKGANGFRRRDKMLDHQIRVHGDRL</sequence>
<reference evidence="2" key="1">
    <citation type="submission" date="2021-03" db="EMBL/GenBank/DDBJ databases">
        <title>Comparative genomics and phylogenomic investigation of the class Geoglossomycetes provide insights into ecological specialization and systematics.</title>
        <authorList>
            <person name="Melie T."/>
            <person name="Pirro S."/>
            <person name="Miller A.N."/>
            <person name="Quandt A."/>
        </authorList>
    </citation>
    <scope>NUCLEOTIDE SEQUENCE</scope>
    <source>
        <strain evidence="2">CAQ_001_2017</strain>
    </source>
</reference>
<evidence type="ECO:0000313" key="3">
    <source>
        <dbReference type="Proteomes" id="UP000750711"/>
    </source>
</evidence>
<accession>A0A9P8LJ69</accession>
<evidence type="ECO:0000256" key="1">
    <source>
        <dbReference type="SAM" id="MobiDB-lite"/>
    </source>
</evidence>
<dbReference type="Proteomes" id="UP000750711">
    <property type="component" value="Unassembled WGS sequence"/>
</dbReference>
<evidence type="ECO:0008006" key="4">
    <source>
        <dbReference type="Google" id="ProtNLM"/>
    </source>
</evidence>
<keyword evidence="3" id="KW-1185">Reference proteome</keyword>
<protein>
    <recommendedName>
        <fullName evidence="4">C2H2-type domain-containing protein</fullName>
    </recommendedName>
</protein>